<dbReference type="EMBL" id="JAEEGC010000026">
    <property type="protein sequence ID" value="MBV7272582.1"/>
    <property type="molecule type" value="Genomic_DNA"/>
</dbReference>
<evidence type="ECO:0000313" key="2">
    <source>
        <dbReference type="Proteomes" id="UP000694308"/>
    </source>
</evidence>
<keyword evidence="2" id="KW-1185">Reference proteome</keyword>
<organism evidence="1 2">
    <name type="scientific">Clostridium thailandense</name>
    <dbReference type="NCBI Taxonomy" id="2794346"/>
    <lineage>
        <taxon>Bacteria</taxon>
        <taxon>Bacillati</taxon>
        <taxon>Bacillota</taxon>
        <taxon>Clostridia</taxon>
        <taxon>Eubacteriales</taxon>
        <taxon>Clostridiaceae</taxon>
        <taxon>Clostridium</taxon>
    </lineage>
</organism>
<dbReference type="InterPro" id="IPR050509">
    <property type="entry name" value="CoA-transferase_III"/>
</dbReference>
<dbReference type="InterPro" id="IPR003673">
    <property type="entry name" value="CoA-Trfase_fam_III"/>
</dbReference>
<protein>
    <submittedName>
        <fullName evidence="1">CoA transferase</fullName>
    </submittedName>
</protein>
<evidence type="ECO:0000313" key="1">
    <source>
        <dbReference type="EMBL" id="MBV7272582.1"/>
    </source>
</evidence>
<dbReference type="Pfam" id="PF02515">
    <property type="entry name" value="CoA_transf_3"/>
    <property type="match status" value="1"/>
</dbReference>
<dbReference type="AlphaFoldDB" id="A0A949TLC1"/>
<reference evidence="1" key="1">
    <citation type="submission" date="2020-12" db="EMBL/GenBank/DDBJ databases">
        <title>Clostridium thailandense sp. nov., a novel acetogenic bacterium isolated from peat land soil in Thailand.</title>
        <authorList>
            <person name="Chaikitkaew S."/>
            <person name="Birkeland N.K."/>
        </authorList>
    </citation>
    <scope>NUCLEOTIDE SEQUENCE</scope>
    <source>
        <strain evidence="1">PL3</strain>
    </source>
</reference>
<sequence length="410" mass="46001">MSNKPLAGVKVIELATFIAAATSGRFLADLGADVIKIESEKGDPIRYTAPNEGRPQDIRENTTWDLENANKRCISLNMKTPEGKEAFFKLLKTADILITNWRPQALERAGLSYEDLKKEYPSLVYAMCTGYGEFGPDKDLPGFDFTAFFARGGYFDSMRQKGTKPFNGIAGLGDHNVGMNLVAGILAALYQAKTTGKGEKVTTSLFQTAVFNMGIMVQAAQYKDIGVKYPIDVREMDNTLNAAWESKDGRYVQTCMPSFNAYYPKFMAAIGRTDLVDCDKYFPQENMLRAGLAHELYDNIMATMKTLTVAEIKERLTEADVPFGVAQTWEEILEDKQAWANECFYTMKYGNGNERTLVQLPVNFSEMGARAYERGPMIGEQGREILKEIGYTDEDVNKLIDNKTLYIMEY</sequence>
<gene>
    <name evidence="1" type="ORF">I6U48_06575</name>
</gene>
<dbReference type="GO" id="GO:0016740">
    <property type="term" value="F:transferase activity"/>
    <property type="evidence" value="ECO:0007669"/>
    <property type="project" value="UniProtKB-KW"/>
</dbReference>
<accession>A0A949TLC1</accession>
<dbReference type="Proteomes" id="UP000694308">
    <property type="component" value="Unassembled WGS sequence"/>
</dbReference>
<dbReference type="PANTHER" id="PTHR48228:SF2">
    <property type="entry name" value="E-CINNAMOYL-COA:R-PHENYLLACTATE COA TRANSFERASE LARGE SUBUNIT"/>
    <property type="match status" value="1"/>
</dbReference>
<name>A0A949TLC1_9CLOT</name>
<comment type="caution">
    <text evidence="1">The sequence shown here is derived from an EMBL/GenBank/DDBJ whole genome shotgun (WGS) entry which is preliminary data.</text>
</comment>
<dbReference type="RefSeq" id="WP_218319616.1">
    <property type="nucleotide sequence ID" value="NZ_JAEEGC010000026.1"/>
</dbReference>
<keyword evidence="1" id="KW-0808">Transferase</keyword>
<proteinExistence type="predicted"/>
<dbReference type="PANTHER" id="PTHR48228">
    <property type="entry name" value="SUCCINYL-COA--D-CITRAMALATE COA-TRANSFERASE"/>
    <property type="match status" value="1"/>
</dbReference>